<proteinExistence type="inferred from homology"/>
<evidence type="ECO:0000256" key="8">
    <source>
        <dbReference type="ARBA" id="ARBA00022989"/>
    </source>
</evidence>
<keyword evidence="3" id="KW-0813">Transport</keyword>
<dbReference type="SUPFAM" id="SSF144083">
    <property type="entry name" value="Magnesium transport protein CorA, transmembrane region"/>
    <property type="match status" value="1"/>
</dbReference>
<evidence type="ECO:0000256" key="11">
    <source>
        <dbReference type="SAM" id="MobiDB-lite"/>
    </source>
</evidence>
<keyword evidence="14" id="KW-1185">Reference proteome</keyword>
<feature type="compositionally biased region" description="Low complexity" evidence="11">
    <location>
        <begin position="110"/>
        <end position="123"/>
    </location>
</feature>
<dbReference type="Pfam" id="PF01544">
    <property type="entry name" value="CorA"/>
    <property type="match status" value="1"/>
</dbReference>
<dbReference type="PANTHER" id="PTHR46494:SF3">
    <property type="entry name" value="ZINC TRANSPORT PROTEIN ZNTB"/>
    <property type="match status" value="1"/>
</dbReference>
<dbReference type="SUPFAM" id="SSF143865">
    <property type="entry name" value="CorA soluble domain-like"/>
    <property type="match status" value="1"/>
</dbReference>
<name>A0ABU1I7S9_9BURK</name>
<evidence type="ECO:0000256" key="7">
    <source>
        <dbReference type="ARBA" id="ARBA00022833"/>
    </source>
</evidence>
<evidence type="ECO:0000256" key="9">
    <source>
        <dbReference type="ARBA" id="ARBA00023065"/>
    </source>
</evidence>
<evidence type="ECO:0000256" key="5">
    <source>
        <dbReference type="ARBA" id="ARBA00022519"/>
    </source>
</evidence>
<evidence type="ECO:0000256" key="6">
    <source>
        <dbReference type="ARBA" id="ARBA00022692"/>
    </source>
</evidence>
<evidence type="ECO:0000313" key="13">
    <source>
        <dbReference type="EMBL" id="MDR6213288.1"/>
    </source>
</evidence>
<feature type="region of interest" description="Disordered" evidence="11">
    <location>
        <begin position="173"/>
        <end position="208"/>
    </location>
</feature>
<keyword evidence="7" id="KW-0862">Zinc</keyword>
<evidence type="ECO:0000256" key="3">
    <source>
        <dbReference type="ARBA" id="ARBA00022448"/>
    </source>
</evidence>
<evidence type="ECO:0000256" key="2">
    <source>
        <dbReference type="ARBA" id="ARBA00009765"/>
    </source>
</evidence>
<evidence type="ECO:0000256" key="1">
    <source>
        <dbReference type="ARBA" id="ARBA00004651"/>
    </source>
</evidence>
<keyword evidence="4" id="KW-1003">Cell membrane</keyword>
<dbReference type="InterPro" id="IPR045863">
    <property type="entry name" value="CorA_TM1_TM2"/>
</dbReference>
<feature type="transmembrane region" description="Helical" evidence="12">
    <location>
        <begin position="386"/>
        <end position="407"/>
    </location>
</feature>
<keyword evidence="9" id="KW-0406">Ion transport</keyword>
<comment type="similarity">
    <text evidence="2">Belongs to the CorA metal ion transporter (MIT) (TC 1.A.35) family.</text>
</comment>
<accession>A0ABU1I7S9</accession>
<comment type="subcellular location">
    <subcellularLocation>
        <location evidence="1">Cell membrane</location>
        <topology evidence="1">Multi-pass membrane protein</topology>
    </subcellularLocation>
</comment>
<evidence type="ECO:0000313" key="14">
    <source>
        <dbReference type="Proteomes" id="UP001267710"/>
    </source>
</evidence>
<feature type="compositionally biased region" description="Low complexity" evidence="11">
    <location>
        <begin position="173"/>
        <end position="207"/>
    </location>
</feature>
<keyword evidence="5" id="KW-0997">Cell inner membrane</keyword>
<organism evidence="13 14">
    <name type="scientific">Paracidovorax wautersii</name>
    <dbReference type="NCBI Taxonomy" id="1177982"/>
    <lineage>
        <taxon>Bacteria</taxon>
        <taxon>Pseudomonadati</taxon>
        <taxon>Pseudomonadota</taxon>
        <taxon>Betaproteobacteria</taxon>
        <taxon>Burkholderiales</taxon>
        <taxon>Comamonadaceae</taxon>
        <taxon>Paracidovorax</taxon>
    </lineage>
</organism>
<dbReference type="CDD" id="cd12822">
    <property type="entry name" value="TmCorA-like"/>
    <property type="match status" value="1"/>
</dbReference>
<protein>
    <submittedName>
        <fullName evidence="13">Magnesium transporter</fullName>
    </submittedName>
</protein>
<evidence type="ECO:0000256" key="12">
    <source>
        <dbReference type="SAM" id="Phobius"/>
    </source>
</evidence>
<dbReference type="EMBL" id="JAVIZX010000001">
    <property type="protein sequence ID" value="MDR6213288.1"/>
    <property type="molecule type" value="Genomic_DNA"/>
</dbReference>
<dbReference type="RefSeq" id="WP_309826695.1">
    <property type="nucleotide sequence ID" value="NZ_JAVIZX010000001.1"/>
</dbReference>
<dbReference type="Gene3D" id="1.20.58.340">
    <property type="entry name" value="Magnesium transport protein CorA, transmembrane region"/>
    <property type="match status" value="2"/>
</dbReference>
<keyword evidence="10 12" id="KW-0472">Membrane</keyword>
<dbReference type="InterPro" id="IPR045861">
    <property type="entry name" value="CorA_cytoplasmic_dom"/>
</dbReference>
<dbReference type="InterPro" id="IPR002523">
    <property type="entry name" value="MgTranspt_CorA/ZnTranspt_ZntB"/>
</dbReference>
<comment type="caution">
    <text evidence="13">The sequence shown here is derived from an EMBL/GenBank/DDBJ whole genome shotgun (WGS) entry which is preliminary data.</text>
</comment>
<evidence type="ECO:0000256" key="10">
    <source>
        <dbReference type="ARBA" id="ARBA00023136"/>
    </source>
</evidence>
<dbReference type="Proteomes" id="UP001267710">
    <property type="component" value="Unassembled WGS sequence"/>
</dbReference>
<evidence type="ECO:0000256" key="4">
    <source>
        <dbReference type="ARBA" id="ARBA00022475"/>
    </source>
</evidence>
<keyword evidence="8 12" id="KW-1133">Transmembrane helix</keyword>
<feature type="region of interest" description="Disordered" evidence="11">
    <location>
        <begin position="110"/>
        <end position="129"/>
    </location>
</feature>
<feature type="transmembrane region" description="Helical" evidence="12">
    <location>
        <begin position="419"/>
        <end position="438"/>
    </location>
</feature>
<reference evidence="13 14" key="1">
    <citation type="submission" date="2023-08" db="EMBL/GenBank/DDBJ databases">
        <title>Functional and genomic diversity of the sorghum phyllosphere microbiome.</title>
        <authorList>
            <person name="Shade A."/>
        </authorList>
    </citation>
    <scope>NUCLEOTIDE SEQUENCE [LARGE SCALE GENOMIC DNA]</scope>
    <source>
        <strain evidence="13 14">SORGH_AS_0335</strain>
    </source>
</reference>
<sequence>MTEEHSGAIRVFHIQPGSARELTQLPTALPPQGFLWISCTRPAFSAELPRLQAALQATAGLQLVDLHISDLLNAQLPSHYDYTSQYDLLVFRRLTATQCDTALAPVAGPAPATAAAPGATDAAAQRRGGPPVLRRIDTSPVGFAVFDQVLLTVHPVDCTVRDAYAARLLAPPQSGTPAPAAPAAAASPSASEHAATAATVAPDAAPPHGALLHHTPPAAIAAVTPAETVARDLRNGASANTRLPASPADLMLRVVNLIVDNYLDLRRELSRQLDHWQGELLKPRARFANWSALLDARLTLHQLDEICEDQRAAVQDWVDTLETWAVPDNLAALRELDLLKVRSRDVLEHIERVVHHVRRLEQSTETAVQMHFSVQSNRTNDIMRTLTALTAVFLPLNLIAGIFGMNFEFIPLVHKQDGFWWAMGSMTVIAVALVALFWRKRYLARTGQH</sequence>
<keyword evidence="6 12" id="KW-0812">Transmembrane</keyword>
<gene>
    <name evidence="13" type="ORF">QE399_000977</name>
</gene>
<dbReference type="PANTHER" id="PTHR46494">
    <property type="entry name" value="CORA FAMILY METAL ION TRANSPORTER (EUROFUNG)"/>
    <property type="match status" value="1"/>
</dbReference>